<keyword evidence="3" id="KW-1185">Reference proteome</keyword>
<dbReference type="PANTHER" id="PTHR32226:SF2">
    <property type="entry name" value="TELO2-INTERACTING PROTEIN 2"/>
    <property type="match status" value="1"/>
</dbReference>
<proteinExistence type="inferred from homology"/>
<evidence type="ECO:0000313" key="2">
    <source>
        <dbReference type="EnsemblMetazoa" id="RPRC012243-PA"/>
    </source>
</evidence>
<dbReference type="GO" id="GO:0005634">
    <property type="term" value="C:nucleus"/>
    <property type="evidence" value="ECO:0007669"/>
    <property type="project" value="TreeGrafter"/>
</dbReference>
<dbReference type="InterPro" id="IPR016024">
    <property type="entry name" value="ARM-type_fold"/>
</dbReference>
<evidence type="ECO:0000256" key="1">
    <source>
        <dbReference type="ARBA" id="ARBA00034736"/>
    </source>
</evidence>
<dbReference type="AlphaFoldDB" id="T1I7H1"/>
<protein>
    <submittedName>
        <fullName evidence="2">Uncharacterized protein</fullName>
    </submittedName>
</protein>
<sequence>MADFNQIKIDITVLTQQLHVPERLEGLGRPLTQEDFTSYKQSCEDKLLVIHNRLKELIMESYNEVISNACIEKDEKLSVVHLLILCGEHSALEYWSSHITMEITKKIADQLLQLFHKNTVEELIMGSRFIFKNALLELRPKLLLSTWKCNPAAVLCYHWLLMKVRAPFLNEYLSDVLPTALIITDDFEEPNRLRGLKCITHIVNNVTKADLQMYGQCDVILEALQPILYCREVDLLEQFLVCFVTIMRKMDQPSYSNNLSVVFFFKLQVKK</sequence>
<dbReference type="HOGENOM" id="CLU_1027848_0_0_1"/>
<dbReference type="STRING" id="13249.T1I7H1"/>
<name>T1I7H1_RHOPR</name>
<evidence type="ECO:0000313" key="3">
    <source>
        <dbReference type="Proteomes" id="UP000015103"/>
    </source>
</evidence>
<dbReference type="InParanoid" id="T1I7H1"/>
<dbReference type="EnsemblMetazoa" id="RPRC012243-RA">
    <property type="protein sequence ID" value="RPRC012243-PA"/>
    <property type="gene ID" value="RPRC012243"/>
</dbReference>
<organism evidence="2 3">
    <name type="scientific">Rhodnius prolixus</name>
    <name type="common">Triatomid bug</name>
    <dbReference type="NCBI Taxonomy" id="13249"/>
    <lineage>
        <taxon>Eukaryota</taxon>
        <taxon>Metazoa</taxon>
        <taxon>Ecdysozoa</taxon>
        <taxon>Arthropoda</taxon>
        <taxon>Hexapoda</taxon>
        <taxon>Insecta</taxon>
        <taxon>Pterygota</taxon>
        <taxon>Neoptera</taxon>
        <taxon>Paraneoptera</taxon>
        <taxon>Hemiptera</taxon>
        <taxon>Heteroptera</taxon>
        <taxon>Panheteroptera</taxon>
        <taxon>Cimicomorpha</taxon>
        <taxon>Reduviidae</taxon>
        <taxon>Triatominae</taxon>
        <taxon>Rhodnius</taxon>
    </lineage>
</organism>
<dbReference type="PANTHER" id="PTHR32226">
    <property type="entry name" value="TELO2-INTERACTING PROTEIN 2"/>
    <property type="match status" value="1"/>
</dbReference>
<dbReference type="SUPFAM" id="SSF48371">
    <property type="entry name" value="ARM repeat"/>
    <property type="match status" value="1"/>
</dbReference>
<reference evidence="2" key="1">
    <citation type="submission" date="2015-05" db="UniProtKB">
        <authorList>
            <consortium name="EnsemblMetazoa"/>
        </authorList>
    </citation>
    <scope>IDENTIFICATION</scope>
</reference>
<comment type="similarity">
    <text evidence="1">Belongs to the TTI2 family.</text>
</comment>
<dbReference type="eggNOG" id="ENOG502TCAN">
    <property type="taxonomic scope" value="Eukaryota"/>
</dbReference>
<dbReference type="EMBL" id="ACPB03006290">
    <property type="status" value="NOT_ANNOTATED_CDS"/>
    <property type="molecule type" value="Genomic_DNA"/>
</dbReference>
<dbReference type="InterPro" id="IPR018870">
    <property type="entry name" value="Tti2"/>
</dbReference>
<dbReference type="GO" id="GO:0110078">
    <property type="term" value="C:TTT Hsp90 cochaperone complex"/>
    <property type="evidence" value="ECO:0007669"/>
    <property type="project" value="InterPro"/>
</dbReference>
<dbReference type="GO" id="GO:0005829">
    <property type="term" value="C:cytosol"/>
    <property type="evidence" value="ECO:0007669"/>
    <property type="project" value="TreeGrafter"/>
</dbReference>
<dbReference type="Proteomes" id="UP000015103">
    <property type="component" value="Unassembled WGS sequence"/>
</dbReference>
<accession>T1I7H1</accession>
<dbReference type="VEuPathDB" id="VectorBase:RPRC012243"/>